<dbReference type="InterPro" id="IPR036812">
    <property type="entry name" value="NAD(P)_OxRdtase_dom_sf"/>
</dbReference>
<sequence length="354" mass="38995">MEYRLLGRSGLKVSTLILGTMTFGGKGEFAKTGNTDLNGARRQIDMALDAGVNMLDTADIYSDGTSEDIIGEALDSVRRNRVMLATKARFPTGDKGPNDRGLSRHHLIRACEASLQRLRTDHIELYWCHEWDGLTPVDEILAALDHLQASGKIGYVGVSNFSGWHIMKLLAAAEKNNTVRPVAQQIHYTLQAREAEYELLPIAADQGVDAVIWSPLAGGLLSGKYRRGKPEPEGTRKAAQWSEPPVRDVEALYDIVEVLIEVATHYDGASPAQVALAWLLTRPGVHSLVIGARTETQLTDNLKSASLVLHEDDIAKLETVSRPPLIYPYWHQVSTASDRLSEADLVLLKPFLEK</sequence>
<dbReference type="FunFam" id="3.20.20.100:FF:000004">
    <property type="entry name" value="Oxidoreductase, aldo/keto reductase"/>
    <property type="match status" value="1"/>
</dbReference>
<dbReference type="SUPFAM" id="SSF51430">
    <property type="entry name" value="NAD(P)-linked oxidoreductase"/>
    <property type="match status" value="1"/>
</dbReference>
<dbReference type="EMBL" id="CP014692">
    <property type="protein sequence ID" value="AQS83930.1"/>
    <property type="molecule type" value="Genomic_DNA"/>
</dbReference>
<dbReference type="KEGG" id="aace:A0U92_03150"/>
<protein>
    <submittedName>
        <fullName evidence="3">Aldo/keto reductase</fullName>
    </submittedName>
</protein>
<gene>
    <name evidence="3" type="ORF">A0U92_03150</name>
</gene>
<evidence type="ECO:0000259" key="2">
    <source>
        <dbReference type="Pfam" id="PF00248"/>
    </source>
</evidence>
<dbReference type="OrthoDB" id="9773828at2"/>
<feature type="domain" description="NADP-dependent oxidoreductase" evidence="2">
    <location>
        <begin position="16"/>
        <end position="320"/>
    </location>
</feature>
<reference evidence="3 4" key="1">
    <citation type="submission" date="2016-03" db="EMBL/GenBank/DDBJ databases">
        <title>Acetic acid bacteria sequencing.</title>
        <authorList>
            <person name="Brandt J."/>
            <person name="Jakob F."/>
            <person name="Vogel R.F."/>
        </authorList>
    </citation>
    <scope>NUCLEOTIDE SEQUENCE [LARGE SCALE GENOMIC DNA]</scope>
    <source>
        <strain evidence="3 4">TMW2.1153</strain>
    </source>
</reference>
<dbReference type="Pfam" id="PF00248">
    <property type="entry name" value="Aldo_ket_red"/>
    <property type="match status" value="1"/>
</dbReference>
<dbReference type="RefSeq" id="WP_077811966.1">
    <property type="nucleotide sequence ID" value="NZ_CP014692.1"/>
</dbReference>
<organism evidence="3 4">
    <name type="scientific">Acetobacter aceti</name>
    <dbReference type="NCBI Taxonomy" id="435"/>
    <lineage>
        <taxon>Bacteria</taxon>
        <taxon>Pseudomonadati</taxon>
        <taxon>Pseudomonadota</taxon>
        <taxon>Alphaproteobacteria</taxon>
        <taxon>Acetobacterales</taxon>
        <taxon>Acetobacteraceae</taxon>
        <taxon>Acetobacter</taxon>
        <taxon>Acetobacter subgen. Acetobacter</taxon>
    </lineage>
</organism>
<dbReference type="CDD" id="cd19091">
    <property type="entry name" value="AKR_PsAKR"/>
    <property type="match status" value="1"/>
</dbReference>
<dbReference type="Proteomes" id="UP000188937">
    <property type="component" value="Chromosome"/>
</dbReference>
<proteinExistence type="predicted"/>
<keyword evidence="1" id="KW-0560">Oxidoreductase</keyword>
<accession>A0A1U9KDQ5</accession>
<evidence type="ECO:0000313" key="3">
    <source>
        <dbReference type="EMBL" id="AQS83930.1"/>
    </source>
</evidence>
<dbReference type="InterPro" id="IPR050523">
    <property type="entry name" value="AKR_Detox_Biosynth"/>
</dbReference>
<dbReference type="InterPro" id="IPR020471">
    <property type="entry name" value="AKR"/>
</dbReference>
<keyword evidence="4" id="KW-1185">Reference proteome</keyword>
<dbReference type="STRING" id="435.A0U92_03150"/>
<name>A0A1U9KDQ5_ACEAC</name>
<dbReference type="Gene3D" id="3.20.20.100">
    <property type="entry name" value="NADP-dependent oxidoreductase domain"/>
    <property type="match status" value="1"/>
</dbReference>
<dbReference type="GO" id="GO:0016491">
    <property type="term" value="F:oxidoreductase activity"/>
    <property type="evidence" value="ECO:0007669"/>
    <property type="project" value="UniProtKB-KW"/>
</dbReference>
<dbReference type="eggNOG" id="COG0667">
    <property type="taxonomic scope" value="Bacteria"/>
</dbReference>
<dbReference type="PANTHER" id="PTHR43364:SF18">
    <property type="entry name" value="OXIDOREDUCTASE"/>
    <property type="match status" value="1"/>
</dbReference>
<dbReference type="PRINTS" id="PR00069">
    <property type="entry name" value="ALDKETRDTASE"/>
</dbReference>
<dbReference type="GO" id="GO:0005829">
    <property type="term" value="C:cytosol"/>
    <property type="evidence" value="ECO:0007669"/>
    <property type="project" value="TreeGrafter"/>
</dbReference>
<dbReference type="PANTHER" id="PTHR43364">
    <property type="entry name" value="NADH-SPECIFIC METHYLGLYOXAL REDUCTASE-RELATED"/>
    <property type="match status" value="1"/>
</dbReference>
<dbReference type="AlphaFoldDB" id="A0A1U9KDQ5"/>
<evidence type="ECO:0000256" key="1">
    <source>
        <dbReference type="ARBA" id="ARBA00023002"/>
    </source>
</evidence>
<dbReference type="InterPro" id="IPR023210">
    <property type="entry name" value="NADP_OxRdtase_dom"/>
</dbReference>
<evidence type="ECO:0000313" key="4">
    <source>
        <dbReference type="Proteomes" id="UP000188937"/>
    </source>
</evidence>